<gene>
    <name evidence="2" type="ORF">ACFO4O_10035</name>
</gene>
<comment type="caution">
    <text evidence="2">The sequence shown here is derived from an EMBL/GenBank/DDBJ whole genome shotgun (WGS) entry which is preliminary data.</text>
</comment>
<dbReference type="Proteomes" id="UP001595897">
    <property type="component" value="Unassembled WGS sequence"/>
</dbReference>
<name>A0ABV9LWY1_9ALTE</name>
<dbReference type="RefSeq" id="WP_382407952.1">
    <property type="nucleotide sequence ID" value="NZ_JBHSGU010000002.1"/>
</dbReference>
<feature type="transmembrane region" description="Helical" evidence="1">
    <location>
        <begin position="53"/>
        <end position="75"/>
    </location>
</feature>
<keyword evidence="1" id="KW-0812">Transmembrane</keyword>
<evidence type="ECO:0000313" key="2">
    <source>
        <dbReference type="EMBL" id="MFC4700498.1"/>
    </source>
</evidence>
<feature type="transmembrane region" description="Helical" evidence="1">
    <location>
        <begin position="150"/>
        <end position="169"/>
    </location>
</feature>
<evidence type="ECO:0000313" key="3">
    <source>
        <dbReference type="Proteomes" id="UP001595897"/>
    </source>
</evidence>
<feature type="transmembrane region" description="Helical" evidence="1">
    <location>
        <begin position="87"/>
        <end position="105"/>
    </location>
</feature>
<dbReference type="EMBL" id="JBHSGU010000002">
    <property type="protein sequence ID" value="MFC4700498.1"/>
    <property type="molecule type" value="Genomic_DNA"/>
</dbReference>
<proteinExistence type="predicted"/>
<evidence type="ECO:0000256" key="1">
    <source>
        <dbReference type="SAM" id="Phobius"/>
    </source>
</evidence>
<accession>A0ABV9LWY1</accession>
<reference evidence="3" key="1">
    <citation type="journal article" date="2019" name="Int. J. Syst. Evol. Microbiol.">
        <title>The Global Catalogue of Microorganisms (GCM) 10K type strain sequencing project: providing services to taxonomists for standard genome sequencing and annotation.</title>
        <authorList>
            <consortium name="The Broad Institute Genomics Platform"/>
            <consortium name="The Broad Institute Genome Sequencing Center for Infectious Disease"/>
            <person name="Wu L."/>
            <person name="Ma J."/>
        </authorList>
    </citation>
    <scope>NUCLEOTIDE SEQUENCE [LARGE SCALE GENOMIC DNA]</scope>
    <source>
        <strain evidence="3">KACC 12507</strain>
    </source>
</reference>
<organism evidence="2 3">
    <name type="scientific">Glaciecola siphonariae</name>
    <dbReference type="NCBI Taxonomy" id="521012"/>
    <lineage>
        <taxon>Bacteria</taxon>
        <taxon>Pseudomonadati</taxon>
        <taxon>Pseudomonadota</taxon>
        <taxon>Gammaproteobacteria</taxon>
        <taxon>Alteromonadales</taxon>
        <taxon>Alteromonadaceae</taxon>
        <taxon>Glaciecola</taxon>
    </lineage>
</organism>
<protein>
    <submittedName>
        <fullName evidence="2">Uncharacterized protein</fullName>
    </submittedName>
</protein>
<keyword evidence="3" id="KW-1185">Reference proteome</keyword>
<keyword evidence="1" id="KW-1133">Transmembrane helix</keyword>
<keyword evidence="1" id="KW-0472">Membrane</keyword>
<feature type="transmembrane region" description="Helical" evidence="1">
    <location>
        <begin position="111"/>
        <end position="138"/>
    </location>
</feature>
<sequence>MSTNQVRVLLALAGALIVCALGMLSVSSLAPKIYAPFSIPVLFPAIFASMTQFSHLTISVIGSVPMVLVYLVWVMRGSREDVEISNASVLVITATALISVIYHAAYFQQGMATYGIAHVLAICAINLLALISLPIGYWHHYKHHSIYTYMFFYLIYFSWLSFSAFPWFAPSVSSPP</sequence>